<comment type="similarity">
    <text evidence="2">Belongs to the BCCT transporter (TC 2.A.15) family.</text>
</comment>
<feature type="transmembrane region" description="Helical" evidence="9">
    <location>
        <begin position="145"/>
        <end position="164"/>
    </location>
</feature>
<feature type="transmembrane region" description="Helical" evidence="9">
    <location>
        <begin position="89"/>
        <end position="108"/>
    </location>
</feature>
<feature type="transmembrane region" description="Helical" evidence="9">
    <location>
        <begin position="50"/>
        <end position="68"/>
    </location>
</feature>
<protein>
    <submittedName>
        <fullName evidence="10">BCCT transporter</fullName>
    </submittedName>
</protein>
<feature type="transmembrane region" description="Helical" evidence="9">
    <location>
        <begin position="392"/>
        <end position="419"/>
    </location>
</feature>
<dbReference type="InterPro" id="IPR000060">
    <property type="entry name" value="BCCT_transptr"/>
</dbReference>
<dbReference type="PANTHER" id="PTHR30047:SF7">
    <property type="entry name" value="HIGH-AFFINITY CHOLINE TRANSPORT PROTEIN"/>
    <property type="match status" value="1"/>
</dbReference>
<feature type="transmembrane region" description="Helical" evidence="9">
    <location>
        <begin position="346"/>
        <end position="372"/>
    </location>
</feature>
<evidence type="ECO:0000313" key="10">
    <source>
        <dbReference type="EMBL" id="ADH98256.1"/>
    </source>
</evidence>
<dbReference type="EMBL" id="CP001791">
    <property type="protein sequence ID" value="ADH98256.1"/>
    <property type="molecule type" value="Genomic_DNA"/>
</dbReference>
<evidence type="ECO:0000256" key="7">
    <source>
        <dbReference type="ARBA" id="ARBA00023136"/>
    </source>
</evidence>
<evidence type="ECO:0000256" key="2">
    <source>
        <dbReference type="ARBA" id="ARBA00005658"/>
    </source>
</evidence>
<reference evidence="10" key="1">
    <citation type="submission" date="2009-10" db="EMBL/GenBank/DDBJ databases">
        <title>Complete sequence of Bacillus selenitireducens MLS10.</title>
        <authorList>
            <consortium name="US DOE Joint Genome Institute"/>
            <person name="Lucas S."/>
            <person name="Copeland A."/>
            <person name="Lapidus A."/>
            <person name="Glavina del Rio T."/>
            <person name="Dalin E."/>
            <person name="Tice H."/>
            <person name="Bruce D."/>
            <person name="Goodwin L."/>
            <person name="Pitluck S."/>
            <person name="Sims D."/>
            <person name="Brettin T."/>
            <person name="Detter J.C."/>
            <person name="Han C."/>
            <person name="Larimer F."/>
            <person name="Land M."/>
            <person name="Hauser L."/>
            <person name="Kyrpides N."/>
            <person name="Ovchinnikova G."/>
            <person name="Stolz J."/>
        </authorList>
    </citation>
    <scope>NUCLEOTIDE SEQUENCE [LARGE SCALE GENOMIC DNA]</scope>
    <source>
        <strain evidence="10">MLS10</strain>
    </source>
</reference>
<keyword evidence="5 9" id="KW-0812">Transmembrane</keyword>
<gene>
    <name evidence="10" type="ordered locus">Bsel_0724</name>
</gene>
<keyword evidence="6 9" id="KW-1133">Transmembrane helix</keyword>
<evidence type="ECO:0000256" key="9">
    <source>
        <dbReference type="SAM" id="Phobius"/>
    </source>
</evidence>
<dbReference type="HOGENOM" id="CLU_010118_6_4_9"/>
<keyword evidence="11" id="KW-1185">Reference proteome</keyword>
<feature type="transmembrane region" description="Helical" evidence="9">
    <location>
        <begin position="231"/>
        <end position="253"/>
    </location>
</feature>
<dbReference type="AlphaFoldDB" id="D6XYU8"/>
<dbReference type="PANTHER" id="PTHR30047">
    <property type="entry name" value="HIGH-AFFINITY CHOLINE TRANSPORT PROTEIN-RELATED"/>
    <property type="match status" value="1"/>
</dbReference>
<evidence type="ECO:0000256" key="6">
    <source>
        <dbReference type="ARBA" id="ARBA00022989"/>
    </source>
</evidence>
<sequence length="524" mass="56206">MSISNQIDRPVALMSGGALVLFVLASMMSAEGTGAAVSSAFSFSATYFGMFWQLLMLGTFAVAIGIAVSKYGKVRLGKLDQPEMSYFKWISIIMCTLLAGGGVFWAAAEPMFHFTDTPPMYPGVEAGTEAAVIPALSQSFMHWGFLAWAILGTLGAVVMMYAHYHKGMPLKSRSLLYPVFGEKIMKNSLLGTAADTFSIIAVAAGTIGPIGFLGLQAAYGFESLFGIPNTFIVQMLIIVGLITIASISAVTGVHRGIQFLSRFNVIFTFGLIILVLILGPGAFIMNQFVGSYGVYLSDFLSTSLYRGDAGWLSFWTVFFWGWFIGYGPMMAIFISRISRGRSIRELVLAVAIIAPIVTNFWFSVVGGSGIFFELANPGSVSDALTSGAMPAAMIAIVTQLPFGTLMAFAFLFVTIIFVATTSDSMSYTISMAITGSDSPSGKMRVFWASVMGAVAISLLYIGESSVDALQSFIVVTAVPVSLLLLPLLWTAPKVAKELARDQAVQEEDVEVDQEESANKDEKTA</sequence>
<keyword evidence="3" id="KW-0813">Transport</keyword>
<dbReference type="GO" id="GO:0005886">
    <property type="term" value="C:plasma membrane"/>
    <property type="evidence" value="ECO:0007669"/>
    <property type="project" value="UniProtKB-SubCell"/>
</dbReference>
<proteinExistence type="inferred from homology"/>
<dbReference type="RefSeq" id="WP_013171685.1">
    <property type="nucleotide sequence ID" value="NC_014219.1"/>
</dbReference>
<dbReference type="KEGG" id="bse:Bsel_0724"/>
<dbReference type="Pfam" id="PF02028">
    <property type="entry name" value="BCCT"/>
    <property type="match status" value="1"/>
</dbReference>
<evidence type="ECO:0000256" key="4">
    <source>
        <dbReference type="ARBA" id="ARBA00022475"/>
    </source>
</evidence>
<evidence type="ECO:0000313" key="11">
    <source>
        <dbReference type="Proteomes" id="UP000000271"/>
    </source>
</evidence>
<feature type="compositionally biased region" description="Acidic residues" evidence="8">
    <location>
        <begin position="504"/>
        <end position="515"/>
    </location>
</feature>
<feature type="region of interest" description="Disordered" evidence="8">
    <location>
        <begin position="502"/>
        <end position="524"/>
    </location>
</feature>
<feature type="transmembrane region" description="Helical" evidence="9">
    <location>
        <begin position="193"/>
        <end position="219"/>
    </location>
</feature>
<dbReference type="GO" id="GO:0022857">
    <property type="term" value="F:transmembrane transporter activity"/>
    <property type="evidence" value="ECO:0007669"/>
    <property type="project" value="InterPro"/>
</dbReference>
<feature type="transmembrane region" description="Helical" evidence="9">
    <location>
        <begin position="445"/>
        <end position="462"/>
    </location>
</feature>
<dbReference type="eggNOG" id="COG1292">
    <property type="taxonomic scope" value="Bacteria"/>
</dbReference>
<feature type="transmembrane region" description="Helical" evidence="9">
    <location>
        <begin position="265"/>
        <end position="289"/>
    </location>
</feature>
<name>D6XYU8_BACIE</name>
<dbReference type="Proteomes" id="UP000000271">
    <property type="component" value="Chromosome"/>
</dbReference>
<keyword evidence="7 9" id="KW-0472">Membrane</keyword>
<dbReference type="OrthoDB" id="9775735at2"/>
<comment type="subcellular location">
    <subcellularLocation>
        <location evidence="1">Cell membrane</location>
        <topology evidence="1">Multi-pass membrane protein</topology>
    </subcellularLocation>
</comment>
<accession>D6XYU8</accession>
<evidence type="ECO:0000256" key="8">
    <source>
        <dbReference type="SAM" id="MobiDB-lite"/>
    </source>
</evidence>
<evidence type="ECO:0000256" key="5">
    <source>
        <dbReference type="ARBA" id="ARBA00022692"/>
    </source>
</evidence>
<keyword evidence="4" id="KW-1003">Cell membrane</keyword>
<evidence type="ECO:0000256" key="3">
    <source>
        <dbReference type="ARBA" id="ARBA00022448"/>
    </source>
</evidence>
<feature type="transmembrane region" description="Helical" evidence="9">
    <location>
        <begin position="468"/>
        <end position="490"/>
    </location>
</feature>
<evidence type="ECO:0000256" key="1">
    <source>
        <dbReference type="ARBA" id="ARBA00004651"/>
    </source>
</evidence>
<feature type="transmembrane region" description="Helical" evidence="9">
    <location>
        <begin position="309"/>
        <end position="334"/>
    </location>
</feature>
<organism evidence="10 11">
    <name type="scientific">Bacillus selenitireducens (strain ATCC 700615 / DSM 15326 / MLS10)</name>
    <dbReference type="NCBI Taxonomy" id="439292"/>
    <lineage>
        <taxon>Bacteria</taxon>
        <taxon>Bacillati</taxon>
        <taxon>Bacillota</taxon>
        <taxon>Bacilli</taxon>
        <taxon>Bacillales</taxon>
        <taxon>Bacillaceae</taxon>
        <taxon>Salisediminibacterium</taxon>
    </lineage>
</organism>